<sequence>MDFGLNPEESSTDLLFVVCARCGEERPKSAFTAKRQSAGQTKQCIDCRNQRVSHVSSAFLVYKTLKMLAYRLPTRDPEPSLHRQRSCGNFIQLGVYSESQLASRRWCWGRQSHQPNKACATSGLLLPHRPYSQRPIKSRHILIHLLYQAAQLMLSTDTWLLGSIRAGKTHKMMPPRPRRRQGRWLYSATIVHGAVRGRLSP</sequence>
<reference evidence="1" key="2">
    <citation type="submission" date="2012-05" db="EMBL/GenBank/DDBJ databases">
        <title>The Genome Annotation of Fusarium oxysporum Cotton.</title>
        <authorList>
            <consortium name="The Broad Institute Genomics Platform"/>
            <person name="Ma L.-J."/>
            <person name="Corby-Kistler H."/>
            <person name="Broz K."/>
            <person name="Gale L.R."/>
            <person name="Jonkers W."/>
            <person name="O'Donnell K."/>
            <person name="Ploetz R."/>
            <person name="Steinberg C."/>
            <person name="Schwartz D.C."/>
            <person name="VanEtten H."/>
            <person name="Zhou S."/>
            <person name="Young S.K."/>
            <person name="Zeng Q."/>
            <person name="Gargeya S."/>
            <person name="Fitzgerald M."/>
            <person name="Abouelleil A."/>
            <person name="Alvarado L."/>
            <person name="Chapman S.B."/>
            <person name="Gainer-Dewar J."/>
            <person name="Goldberg J."/>
            <person name="Griggs A."/>
            <person name="Gujja S."/>
            <person name="Hansen M."/>
            <person name="Howarth C."/>
            <person name="Imamovic A."/>
            <person name="Ireland A."/>
            <person name="Larimer J."/>
            <person name="McCowan C."/>
            <person name="Murphy C."/>
            <person name="Pearson M."/>
            <person name="Poon T.W."/>
            <person name="Priest M."/>
            <person name="Roberts A."/>
            <person name="Saif S."/>
            <person name="Shea T."/>
            <person name="Sykes S."/>
            <person name="Wortman J."/>
            <person name="Nusbaum C."/>
            <person name="Birren B."/>
        </authorList>
    </citation>
    <scope>NUCLEOTIDE SEQUENCE</scope>
    <source>
        <strain evidence="1">25433</strain>
    </source>
</reference>
<evidence type="ECO:0000313" key="1">
    <source>
        <dbReference type="EMBL" id="EXM12491.1"/>
    </source>
</evidence>
<organism evidence="1">
    <name type="scientific">Fusarium oxysporum f. sp. vasinfectum 25433</name>
    <dbReference type="NCBI Taxonomy" id="1089449"/>
    <lineage>
        <taxon>Eukaryota</taxon>
        <taxon>Fungi</taxon>
        <taxon>Dikarya</taxon>
        <taxon>Ascomycota</taxon>
        <taxon>Pezizomycotina</taxon>
        <taxon>Sordariomycetes</taxon>
        <taxon>Hypocreomycetidae</taxon>
        <taxon>Hypocreales</taxon>
        <taxon>Nectriaceae</taxon>
        <taxon>Fusarium</taxon>
        <taxon>Fusarium oxysporum species complex</taxon>
    </lineage>
</organism>
<dbReference type="HOGENOM" id="CLU_1360460_0_0_1"/>
<reference evidence="1" key="1">
    <citation type="submission" date="2011-11" db="EMBL/GenBank/DDBJ databases">
        <title>The Genome Sequence of Fusarium oxysporum Cotton.</title>
        <authorList>
            <consortium name="The Broad Institute Genome Sequencing Platform"/>
            <person name="Ma L.-J."/>
            <person name="Gale L.R."/>
            <person name="Schwartz D.C."/>
            <person name="Zhou S."/>
            <person name="Corby-Kistler H."/>
            <person name="Young S.K."/>
            <person name="Zeng Q."/>
            <person name="Gargeya S."/>
            <person name="Fitzgerald M."/>
            <person name="Haas B."/>
            <person name="Abouelleil A."/>
            <person name="Alvarado L."/>
            <person name="Arachchi H.M."/>
            <person name="Berlin A."/>
            <person name="Brown A."/>
            <person name="Chapman S.B."/>
            <person name="Chen Z."/>
            <person name="Dunbar C."/>
            <person name="Freedman E."/>
            <person name="Gearin G."/>
            <person name="Goldberg J."/>
            <person name="Griggs A."/>
            <person name="Gujja S."/>
            <person name="Heiman D."/>
            <person name="Howarth C."/>
            <person name="Larson L."/>
            <person name="Lui A."/>
            <person name="MacDonald P.J.P."/>
            <person name="Montmayeur A."/>
            <person name="Murphy C."/>
            <person name="Neiman D."/>
            <person name="Pearson M."/>
            <person name="Priest M."/>
            <person name="Roberts A."/>
            <person name="Saif S."/>
            <person name="Shea T."/>
            <person name="Shenoy N."/>
            <person name="Sisk P."/>
            <person name="Stolte C."/>
            <person name="Sykes S."/>
            <person name="Wortman J."/>
            <person name="Nusbaum C."/>
            <person name="Birren B."/>
        </authorList>
    </citation>
    <scope>NUCLEOTIDE SEQUENCE [LARGE SCALE GENOMIC DNA]</scope>
    <source>
        <strain evidence="1">25433</strain>
    </source>
</reference>
<name>X0KUY9_FUSOX</name>
<dbReference type="Proteomes" id="UP000030701">
    <property type="component" value="Unassembled WGS sequence"/>
</dbReference>
<gene>
    <name evidence="1" type="ORF">FOTG_19010</name>
</gene>
<dbReference type="AlphaFoldDB" id="X0KUY9"/>
<accession>X0KUY9</accession>
<dbReference type="OrthoDB" id="10435355at2759"/>
<proteinExistence type="predicted"/>
<dbReference type="EMBL" id="JH658265">
    <property type="protein sequence ID" value="EXM12491.1"/>
    <property type="molecule type" value="Genomic_DNA"/>
</dbReference>
<protein>
    <submittedName>
        <fullName evidence="1">Uncharacterized protein</fullName>
    </submittedName>
</protein>